<accession>A0A0H3CUX6</accession>
<dbReference type="EnsemblBacteria" id="ADF65069">
    <property type="protein sequence ID" value="ADF65069"/>
    <property type="gene ID" value="ECL_B107"/>
</dbReference>
<keyword evidence="1" id="KW-0614">Plasmid</keyword>
<organism evidence="1 2">
    <name type="scientific">Enterobacter cloacae subsp. cloacae (strain ATCC 13047 / DSM 30054 / NBRC 13535 / NCTC 10005 / WDCM 00083 / NCDC 279-56)</name>
    <dbReference type="NCBI Taxonomy" id="716541"/>
    <lineage>
        <taxon>Bacteria</taxon>
        <taxon>Pseudomonadati</taxon>
        <taxon>Pseudomonadota</taxon>
        <taxon>Gammaproteobacteria</taxon>
        <taxon>Enterobacterales</taxon>
        <taxon>Enterobacteriaceae</taxon>
        <taxon>Enterobacter</taxon>
        <taxon>Enterobacter cloacae complex</taxon>
    </lineage>
</organism>
<dbReference type="PATRIC" id="fig|716541.4.peg.288"/>
<dbReference type="KEGG" id="enc:ECL_B107"/>
<dbReference type="EMBL" id="CP001920">
    <property type="protein sequence ID" value="ADF65069.1"/>
    <property type="molecule type" value="Genomic_DNA"/>
</dbReference>
<evidence type="ECO:0000313" key="2">
    <source>
        <dbReference type="Proteomes" id="UP000002363"/>
    </source>
</evidence>
<keyword evidence="2" id="KW-1185">Reference proteome</keyword>
<sequence length="144" mass="16914">MTDKFNLQNKRLMDSIEQTLLLLSKSGGELIKAVAKSLVLKIKPYDFVEFKHSAIYRAIRTYNEKRDSVIRLSGLYSPLFGREKEALEEEPFSLIVNVDEQTFKRGYIWYSPEKDRAFRMEDLSYFVLEQDNYIPFDLSVSNKP</sequence>
<gene>
    <name evidence="1" type="ordered locus">ECL_B107</name>
</gene>
<dbReference type="HOGENOM" id="CLU_1793455_0_0_6"/>
<evidence type="ECO:0000313" key="1">
    <source>
        <dbReference type="EMBL" id="ADF65069.1"/>
    </source>
</evidence>
<dbReference type="AlphaFoldDB" id="A0A0H3CUX6"/>
<protein>
    <submittedName>
        <fullName evidence="1">Uncharacterized protein</fullName>
    </submittedName>
</protein>
<name>A0A0H3CUX6_ENTCC</name>
<proteinExistence type="predicted"/>
<reference evidence="1 2" key="1">
    <citation type="journal article" date="2010" name="J. Bacteriol.">
        <title>Complete genome sequence of Enterobacter cloacae subsp. cloacae type strain ATCC 13047.</title>
        <authorList>
            <person name="Ren Y."/>
            <person name="Ren Y."/>
            <person name="Zhou Z."/>
            <person name="Guo X."/>
            <person name="Li Y."/>
            <person name="Feng L."/>
            <person name="Wang L."/>
        </authorList>
    </citation>
    <scope>NUCLEOTIDE SEQUENCE [LARGE SCALE GENOMIC DNA]</scope>
    <source>
        <strain evidence="2">ATCC 13047 / DSM 30054 / NBRC 13535 / NCTC 10005 / WDCM 00083 / NCDC 279-56</strain>
        <plasmid evidence="1">pECL_B</plasmid>
    </source>
</reference>
<geneLocation type="plasmid" evidence="1 2">
    <name>pECL_B</name>
</geneLocation>
<dbReference type="Proteomes" id="UP000002363">
    <property type="component" value="Plasmid pECL_B"/>
</dbReference>
<dbReference type="OrthoDB" id="9948583at2"/>